<comment type="caution">
    <text evidence="2">The sequence shown here is derived from an EMBL/GenBank/DDBJ whole genome shotgun (WGS) entry which is preliminary data.</text>
</comment>
<dbReference type="EMBL" id="SFCI01000551">
    <property type="protein sequence ID" value="TFY79145.1"/>
    <property type="molecule type" value="Genomic_DNA"/>
</dbReference>
<accession>A0A4Y9ZX37</accession>
<reference evidence="2 3" key="1">
    <citation type="submission" date="2019-02" db="EMBL/GenBank/DDBJ databases">
        <title>Genome sequencing of the rare red list fungi Hericium alpestre (H. flagellum).</title>
        <authorList>
            <person name="Buettner E."/>
            <person name="Kellner H."/>
        </authorList>
    </citation>
    <scope>NUCLEOTIDE SEQUENCE [LARGE SCALE GENOMIC DNA]</scope>
    <source>
        <strain evidence="2 3">DSM 108284</strain>
    </source>
</reference>
<sequence length="816" mass="93166">MNPQEQHVQKIRNILGAIRNEDWSVNEFLINFYNSNNPDIRAQANRNLTYVSGTRYGPEVILDAWTNNVPNRPSRDRLNRALTEQVTRVVVDESTRAYHHADLQLPATSARTAQFSNEFAFSSVLSLYQRLLPCLWIILHALLTAQNDYERRYGYSKQDKDFRASGIMLVIISMLLFGRNRATNIFQLIFGVFLSSAGAGRRVLDVCNHMGLTVSYTTVQRCLRSLTRSARANAIDFVKHSDRLFAIVYDNINFTLRKAGQRIDNTTQQVNATTSAVIALPSKFTRAVHGRFLSRDARKPGLRKDMKKEDLLLTEEKQQHMVASFKRHVQLVLLQYAPGLKKSSKRRKRLLKKSKEHAPHLRPLGFEKTQCFPLPALDEEESSVAGTIRVVTKIFTVLLDMAVGVIESQLRLMVGDWLTIRNLRLMRDERSQEFNPFERMDWIQEASMPFHFQLNAMTLLRRTGLDPKKPEYNRAVELVSHSLIARIMDCTRVLLGKEHLADLKSWKPKWEEFNDLTGRLVEQFASTSAGHDALEHGDEVLAHSIFFIRDALMFFEFNSAIKDADVGRMWMVYDHWLFMMRGAGCHNYGNEILEMKAQFQYEYAPELAEIVEHTWLVNRWGRMGKSIATDRYLEHNNGFMKTMFDARGSASSLDYIINKSSACIEVLRALTHAITSFFRIADYNRGHTEVNSSGDLQALCLDMEIQGIHSFQRRRVPPPVAQGKKARSRKEKVTTGVHDVLEEGRDALIHKGLFEKWKTRTGEGDDAGEEIGEDIVTGTAFDDPEGAMLVDASLDPDLDDESPFSNVDVIISIGEE</sequence>
<evidence type="ECO:0000313" key="3">
    <source>
        <dbReference type="Proteomes" id="UP000298061"/>
    </source>
</evidence>
<evidence type="ECO:0000259" key="1">
    <source>
        <dbReference type="Pfam" id="PF20231"/>
    </source>
</evidence>
<dbReference type="Pfam" id="PF20231">
    <property type="entry name" value="DUF6589"/>
    <property type="match status" value="1"/>
</dbReference>
<dbReference type="Proteomes" id="UP000298061">
    <property type="component" value="Unassembled WGS sequence"/>
</dbReference>
<name>A0A4Y9ZX37_9AGAM</name>
<protein>
    <recommendedName>
        <fullName evidence="1">DUF6589 domain-containing protein</fullName>
    </recommendedName>
</protein>
<dbReference type="AlphaFoldDB" id="A0A4Y9ZX37"/>
<proteinExistence type="predicted"/>
<evidence type="ECO:0000313" key="2">
    <source>
        <dbReference type="EMBL" id="TFY79145.1"/>
    </source>
</evidence>
<gene>
    <name evidence="2" type="ORF">EWM64_g4865</name>
</gene>
<dbReference type="OrthoDB" id="3207600at2759"/>
<organism evidence="2 3">
    <name type="scientific">Hericium alpestre</name>
    <dbReference type="NCBI Taxonomy" id="135208"/>
    <lineage>
        <taxon>Eukaryota</taxon>
        <taxon>Fungi</taxon>
        <taxon>Dikarya</taxon>
        <taxon>Basidiomycota</taxon>
        <taxon>Agaricomycotina</taxon>
        <taxon>Agaricomycetes</taxon>
        <taxon>Russulales</taxon>
        <taxon>Hericiaceae</taxon>
        <taxon>Hericium</taxon>
    </lineage>
</organism>
<dbReference type="InterPro" id="IPR046496">
    <property type="entry name" value="DUF6589"/>
</dbReference>
<dbReference type="STRING" id="135208.A0A4Y9ZX37"/>
<keyword evidence="3" id="KW-1185">Reference proteome</keyword>
<feature type="domain" description="DUF6589" evidence="1">
    <location>
        <begin position="305"/>
        <end position="687"/>
    </location>
</feature>